<reference evidence="1 2" key="1">
    <citation type="journal article" date="1998" name="Science">
        <title>Genome sequence of the nematode C. elegans: a platform for investigating biology.</title>
        <authorList>
            <consortium name="The C. elegans sequencing consortium"/>
            <person name="Sulson J.E."/>
            <person name="Waterston R."/>
        </authorList>
    </citation>
    <scope>NUCLEOTIDE SEQUENCE [LARGE SCALE GENOMIC DNA]</scope>
    <source>
        <strain evidence="1 2">Bristol N2</strain>
    </source>
</reference>
<organism evidence="1 2">
    <name type="scientific">Caenorhabditis elegans</name>
    <dbReference type="NCBI Taxonomy" id="6239"/>
    <lineage>
        <taxon>Eukaryota</taxon>
        <taxon>Metazoa</taxon>
        <taxon>Ecdysozoa</taxon>
        <taxon>Nematoda</taxon>
        <taxon>Chromadorea</taxon>
        <taxon>Rhabditida</taxon>
        <taxon>Rhabditina</taxon>
        <taxon>Rhabditomorpha</taxon>
        <taxon>Rhabditoidea</taxon>
        <taxon>Rhabditidae</taxon>
        <taxon>Peloderinae</taxon>
        <taxon>Caenorhabditis</taxon>
    </lineage>
</organism>
<dbReference type="CTD" id="13217259"/>
<name>H9G346_CAEEL</name>
<evidence type="ECO:0000313" key="2">
    <source>
        <dbReference type="Proteomes" id="UP000001940"/>
    </source>
</evidence>
<dbReference type="Bgee" id="WBGene00050899">
    <property type="expression patterns" value="Expressed in larva and 3 other cell types or tissues"/>
</dbReference>
<dbReference type="HOGENOM" id="CLU_030831_0_2_1"/>
<dbReference type="OrthoDB" id="5793453at2759"/>
<dbReference type="AGR" id="WB:WBGene00050899"/>
<protein>
    <submittedName>
        <fullName evidence="1">F-box domain-containing protein</fullName>
    </submittedName>
</protein>
<dbReference type="AlphaFoldDB" id="H9G346"/>
<gene>
    <name evidence="1" type="ORF">CELE_T10C6.15</name>
    <name evidence="1 3" type="ORF">T10C6.15</name>
</gene>
<dbReference type="ExpressionAtlas" id="H9G346">
    <property type="expression patterns" value="baseline"/>
</dbReference>
<dbReference type="RefSeq" id="NP_001256695.1">
    <property type="nucleotide sequence ID" value="NM_001269766.1"/>
</dbReference>
<evidence type="ECO:0000313" key="1">
    <source>
        <dbReference type="EMBL" id="CCG28281.1"/>
    </source>
</evidence>
<dbReference type="WormBase" id="T10C6.15c">
    <property type="protein sequence ID" value="CE47253"/>
    <property type="gene ID" value="WBGene00050899"/>
</dbReference>
<dbReference type="GeneID" id="13217259"/>
<accession>H9G346</accession>
<dbReference type="Proteomes" id="UP000001940">
    <property type="component" value="Chromosome V"/>
</dbReference>
<keyword evidence="2" id="KW-1185">Reference proteome</keyword>
<sequence>MWIFEIPKTDKSILLVHYASRTFRFSKILSSSVEICQNKY</sequence>
<evidence type="ECO:0000313" key="3">
    <source>
        <dbReference type="WormBase" id="T10C6.15c"/>
    </source>
</evidence>
<proteinExistence type="predicted"/>
<dbReference type="EMBL" id="BX284605">
    <property type="protein sequence ID" value="CCG28281.1"/>
    <property type="molecule type" value="Genomic_DNA"/>
</dbReference>